<name>A0ACB8GAU2_9SAUR</name>
<dbReference type="EMBL" id="CM037614">
    <property type="protein sequence ID" value="KAH8016774.1"/>
    <property type="molecule type" value="Genomic_DNA"/>
</dbReference>
<reference evidence="1" key="1">
    <citation type="submission" date="2021-08" db="EMBL/GenBank/DDBJ databases">
        <title>The first chromosome-level gecko genome reveals the dynamic sex chromosomes of Neotropical dwarf geckos (Sphaerodactylidae: Sphaerodactylus).</title>
        <authorList>
            <person name="Pinto B.J."/>
            <person name="Keating S.E."/>
            <person name="Gamble T."/>
        </authorList>
    </citation>
    <scope>NUCLEOTIDE SEQUENCE</scope>
    <source>
        <strain evidence="1">TG3544</strain>
    </source>
</reference>
<keyword evidence="2" id="KW-1185">Reference proteome</keyword>
<gene>
    <name evidence="1" type="ORF">K3G42_022823</name>
</gene>
<proteinExistence type="predicted"/>
<organism evidence="1 2">
    <name type="scientific">Sphaerodactylus townsendi</name>
    <dbReference type="NCBI Taxonomy" id="933632"/>
    <lineage>
        <taxon>Eukaryota</taxon>
        <taxon>Metazoa</taxon>
        <taxon>Chordata</taxon>
        <taxon>Craniata</taxon>
        <taxon>Vertebrata</taxon>
        <taxon>Euteleostomi</taxon>
        <taxon>Lepidosauria</taxon>
        <taxon>Squamata</taxon>
        <taxon>Bifurcata</taxon>
        <taxon>Gekkota</taxon>
        <taxon>Sphaerodactylidae</taxon>
        <taxon>Sphaerodactylus</taxon>
    </lineage>
</organism>
<comment type="caution">
    <text evidence="1">The sequence shown here is derived from an EMBL/GenBank/DDBJ whole genome shotgun (WGS) entry which is preliminary data.</text>
</comment>
<evidence type="ECO:0000313" key="1">
    <source>
        <dbReference type="EMBL" id="KAH8016774.1"/>
    </source>
</evidence>
<evidence type="ECO:0000313" key="2">
    <source>
        <dbReference type="Proteomes" id="UP000827872"/>
    </source>
</evidence>
<protein>
    <submittedName>
        <fullName evidence="1">Uncharacterized protein</fullName>
    </submittedName>
</protein>
<accession>A0ACB8GAU2</accession>
<sequence>MDRRLQRLEEEVSQLGARVRALEDPGQPGSQTPMVAERESSGSSQDRLQIVTSEEEASDTTQRPPTSDPSAVVIVPFSSGVIPPSLLMSNHNVLLAFHFCEEWRRPHLKFWCDVPTGPTNVVEHNAGPNKCRHTVQFYW</sequence>
<dbReference type="Proteomes" id="UP000827872">
    <property type="component" value="Linkage Group LG01"/>
</dbReference>